<keyword evidence="3" id="KW-1185">Reference proteome</keyword>
<accession>A0A0F7KTP9</accession>
<dbReference type="STRING" id="1267766.WYH_01481"/>
<dbReference type="PANTHER" id="PTHR30590:SF2">
    <property type="entry name" value="INNER MEMBRANE PROTEIN"/>
    <property type="match status" value="1"/>
</dbReference>
<evidence type="ECO:0000313" key="2">
    <source>
        <dbReference type="EMBL" id="AKH42521.1"/>
    </source>
</evidence>
<dbReference type="PANTHER" id="PTHR30590">
    <property type="entry name" value="INNER MEMBRANE PROTEIN"/>
    <property type="match status" value="1"/>
</dbReference>
<dbReference type="InterPro" id="IPR007349">
    <property type="entry name" value="DUF418"/>
</dbReference>
<organism evidence="2 3">
    <name type="scientific">Croceibacterium atlanticum</name>
    <dbReference type="NCBI Taxonomy" id="1267766"/>
    <lineage>
        <taxon>Bacteria</taxon>
        <taxon>Pseudomonadati</taxon>
        <taxon>Pseudomonadota</taxon>
        <taxon>Alphaproteobacteria</taxon>
        <taxon>Sphingomonadales</taxon>
        <taxon>Erythrobacteraceae</taxon>
        <taxon>Croceibacterium</taxon>
    </lineage>
</organism>
<feature type="domain" description="DUF418" evidence="1">
    <location>
        <begin position="262"/>
        <end position="423"/>
    </location>
</feature>
<dbReference type="Proteomes" id="UP000034392">
    <property type="component" value="Chromosome"/>
</dbReference>
<sequence length="430" mass="47381">MNINESSGLAHEAGHGAAPDQPVSGTDRIVSLDFLRGVAVLGILFANITAFAHPMLVYSWPGAMPGGEQPADGWVWLFQFVFVDGKFRGLFTLLFGAGMYMFVERAWSRGGSRRLQLRRLIFLLIFGLIHYFLIFVGDILVLYAVSGFIALSMLHWTAKTQLKVGIAWYLLGSLLLTGALGTQAALEAMPEARAEAGEAWTQMSDEWDKQIRDASAEREVMQGGSYPAVVSFRVTEQGTDLLQMLLIALVETIPLMLIGMALFRLGFFEAAAGRAKMKRWGWIGFIGGAGVSAALGWMALAQNFPPFLTQFVFNGPSALPRLAMILGLAALLVLAADAASRGWLGARFIAAGRMAFSNYIGTSLVMMLIFQGWAGGLYGELHRLALLPVVLLGWVLMLGWSRPWLARFRYGPLEWLWRCLTYGRLFNIKR</sequence>
<dbReference type="PATRIC" id="fig|1267766.3.peg.1491"/>
<evidence type="ECO:0000259" key="1">
    <source>
        <dbReference type="Pfam" id="PF04235"/>
    </source>
</evidence>
<dbReference type="EMBL" id="CP011452">
    <property type="protein sequence ID" value="AKH42521.1"/>
    <property type="molecule type" value="Genomic_DNA"/>
</dbReference>
<gene>
    <name evidence="2" type="ORF">WYH_01481</name>
</gene>
<protein>
    <recommendedName>
        <fullName evidence="1">DUF418 domain-containing protein</fullName>
    </recommendedName>
</protein>
<name>A0A0F7KTP9_9SPHN</name>
<dbReference type="KEGG" id="aay:WYH_01481"/>
<dbReference type="Pfam" id="PF04235">
    <property type="entry name" value="DUF418"/>
    <property type="match status" value="1"/>
</dbReference>
<dbReference type="OrthoDB" id="9807744at2"/>
<dbReference type="InterPro" id="IPR052529">
    <property type="entry name" value="Bact_Transport_Assoc"/>
</dbReference>
<dbReference type="RefSeq" id="WP_046903319.1">
    <property type="nucleotide sequence ID" value="NZ_CP011452.2"/>
</dbReference>
<proteinExistence type="predicted"/>
<reference evidence="2" key="1">
    <citation type="submission" date="2015-05" db="EMBL/GenBank/DDBJ databases">
        <title>The complete genome of Altererythrobacter atlanticus strain 26DY36.</title>
        <authorList>
            <person name="Wu Y.-H."/>
            <person name="Cheng H."/>
            <person name="Wu X.-W."/>
        </authorList>
    </citation>
    <scope>NUCLEOTIDE SEQUENCE [LARGE SCALE GENOMIC DNA]</scope>
    <source>
        <strain evidence="2">26DY36</strain>
    </source>
</reference>
<evidence type="ECO:0000313" key="3">
    <source>
        <dbReference type="Proteomes" id="UP000034392"/>
    </source>
</evidence>
<dbReference type="AlphaFoldDB" id="A0A0F7KTP9"/>